<evidence type="ECO:0000313" key="3">
    <source>
        <dbReference type="EMBL" id="GAA2209724.1"/>
    </source>
</evidence>
<evidence type="ECO:0000256" key="1">
    <source>
        <dbReference type="SAM" id="MobiDB-lite"/>
    </source>
</evidence>
<name>A0ABN3CK37_9ACTN</name>
<organism evidence="3 4">
    <name type="scientific">Nonomuraea monospora</name>
    <dbReference type="NCBI Taxonomy" id="568818"/>
    <lineage>
        <taxon>Bacteria</taxon>
        <taxon>Bacillati</taxon>
        <taxon>Actinomycetota</taxon>
        <taxon>Actinomycetes</taxon>
        <taxon>Streptosporangiales</taxon>
        <taxon>Streptosporangiaceae</taxon>
        <taxon>Nonomuraea</taxon>
    </lineage>
</organism>
<dbReference type="RefSeq" id="WP_344479466.1">
    <property type="nucleotide sequence ID" value="NZ_BAAAQX010000013.1"/>
</dbReference>
<sequence length="201" mass="21385">MSVPMTPAPRTRLPWWRRPPALAAVGAAHLIGRLPPARIRAVLELARRGAPPATASQAKAARDAVMAVSLSCAGEGCLPRSIATALLCRMRGSWPTWCAGVRVHPFAAHAWVEAGNRPVDEPPASYHRTIVVPPLHRAVPRTVAPLPSHPRTPVPPSCPHSTDVPPLSPQRAADPPPDRHRPDVPPPSPPGDDGTGRRAES</sequence>
<gene>
    <name evidence="3" type="ORF">GCM10009850_051830</name>
</gene>
<feature type="region of interest" description="Disordered" evidence="1">
    <location>
        <begin position="141"/>
        <end position="201"/>
    </location>
</feature>
<evidence type="ECO:0000313" key="4">
    <source>
        <dbReference type="Proteomes" id="UP001499843"/>
    </source>
</evidence>
<dbReference type="InterPro" id="IPR032708">
    <property type="entry name" value="McjB_C"/>
</dbReference>
<feature type="compositionally biased region" description="Pro residues" evidence="1">
    <location>
        <begin position="147"/>
        <end position="158"/>
    </location>
</feature>
<dbReference type="EMBL" id="BAAAQX010000013">
    <property type="protein sequence ID" value="GAA2209724.1"/>
    <property type="molecule type" value="Genomic_DNA"/>
</dbReference>
<protein>
    <recommendedName>
        <fullName evidence="2">Microcin J25-processing protein McjB C-terminal domain-containing protein</fullName>
    </recommendedName>
</protein>
<keyword evidence="4" id="KW-1185">Reference proteome</keyword>
<accession>A0ABN3CK37</accession>
<dbReference type="Proteomes" id="UP001499843">
    <property type="component" value="Unassembled WGS sequence"/>
</dbReference>
<dbReference type="NCBIfam" id="NF033537">
    <property type="entry name" value="lasso_biosyn_B2"/>
    <property type="match status" value="1"/>
</dbReference>
<feature type="domain" description="Microcin J25-processing protein McjB C-terminal" evidence="2">
    <location>
        <begin position="22"/>
        <end position="127"/>
    </location>
</feature>
<evidence type="ECO:0000259" key="2">
    <source>
        <dbReference type="Pfam" id="PF13471"/>
    </source>
</evidence>
<dbReference type="Pfam" id="PF13471">
    <property type="entry name" value="Transglut_core3"/>
    <property type="match status" value="1"/>
</dbReference>
<reference evidence="3 4" key="1">
    <citation type="journal article" date="2019" name="Int. J. Syst. Evol. Microbiol.">
        <title>The Global Catalogue of Microorganisms (GCM) 10K type strain sequencing project: providing services to taxonomists for standard genome sequencing and annotation.</title>
        <authorList>
            <consortium name="The Broad Institute Genomics Platform"/>
            <consortium name="The Broad Institute Genome Sequencing Center for Infectious Disease"/>
            <person name="Wu L."/>
            <person name="Ma J."/>
        </authorList>
    </citation>
    <scope>NUCLEOTIDE SEQUENCE [LARGE SCALE GENOMIC DNA]</scope>
    <source>
        <strain evidence="3 4">JCM 16114</strain>
    </source>
</reference>
<proteinExistence type="predicted"/>
<dbReference type="InterPro" id="IPR053521">
    <property type="entry name" value="McjB-like"/>
</dbReference>
<comment type="caution">
    <text evidence="3">The sequence shown here is derived from an EMBL/GenBank/DDBJ whole genome shotgun (WGS) entry which is preliminary data.</text>
</comment>